<keyword evidence="2" id="KW-1185">Reference proteome</keyword>
<dbReference type="AlphaFoldDB" id="A0A840MNE3"/>
<dbReference type="Proteomes" id="UP000575898">
    <property type="component" value="Unassembled WGS sequence"/>
</dbReference>
<dbReference type="EMBL" id="JACHHY010000001">
    <property type="protein sequence ID" value="MBB5016761.1"/>
    <property type="molecule type" value="Genomic_DNA"/>
</dbReference>
<evidence type="ECO:0000313" key="2">
    <source>
        <dbReference type="Proteomes" id="UP000575898"/>
    </source>
</evidence>
<reference evidence="1 2" key="1">
    <citation type="submission" date="2020-08" db="EMBL/GenBank/DDBJ databases">
        <title>Genomic Encyclopedia of Type Strains, Phase IV (KMG-IV): sequencing the most valuable type-strain genomes for metagenomic binning, comparative biology and taxonomic classification.</title>
        <authorList>
            <person name="Goeker M."/>
        </authorList>
    </citation>
    <scope>NUCLEOTIDE SEQUENCE [LARGE SCALE GENOMIC DNA]</scope>
    <source>
        <strain evidence="1 2">DSM 27165</strain>
    </source>
</reference>
<name>A0A840MNE3_9PROT</name>
<accession>A0A840MNE3</accession>
<evidence type="ECO:0000313" key="1">
    <source>
        <dbReference type="EMBL" id="MBB5016761.1"/>
    </source>
</evidence>
<proteinExistence type="predicted"/>
<comment type="caution">
    <text evidence="1">The sequence shown here is derived from an EMBL/GenBank/DDBJ whole genome shotgun (WGS) entry which is preliminary data.</text>
</comment>
<gene>
    <name evidence="1" type="ORF">HNQ59_000023</name>
</gene>
<sequence>MYIFKYEKASLTAFPLLCIEGIAILKSPAVHHISPHVAAEFFLPQLPHIQKLWFSEMFLVENHNNFLRMLIRMPVNGDSSLVQPKFN</sequence>
<protein>
    <submittedName>
        <fullName evidence="1">Uncharacterized protein</fullName>
    </submittedName>
</protein>
<organism evidence="1 2">
    <name type="scientific">Chitinivorax tropicus</name>
    <dbReference type="NCBI Taxonomy" id="714531"/>
    <lineage>
        <taxon>Bacteria</taxon>
        <taxon>Pseudomonadati</taxon>
        <taxon>Pseudomonadota</taxon>
        <taxon>Betaproteobacteria</taxon>
        <taxon>Chitinivorax</taxon>
    </lineage>
</organism>